<feature type="transmembrane region" description="Helical" evidence="3">
    <location>
        <begin position="140"/>
        <end position="158"/>
    </location>
</feature>
<feature type="domain" description="Major facilitator superfamily (MFS) profile" evidence="4">
    <location>
        <begin position="101"/>
        <end position="481"/>
    </location>
</feature>
<proteinExistence type="predicted"/>
<keyword evidence="3" id="KW-1133">Transmembrane helix</keyword>
<keyword evidence="6" id="KW-1185">Reference proteome</keyword>
<sequence length="503" mass="53219">MENTADINKNYIKPAKALSIRLVEKDLEVATQPLTALPPLPRVISPAPGQHHNNISSTQSLSSEQSTTFPPKLTTKRSNLLHLLSQPQWTPPTPPSPPPFSLAIVLLYAWVCTTSVALLYYNQPMLDELALSFTTTQSSISLIPTVMQAGSATGLALICPMGDMFPRRPLILALLSLTALSWTGLALTSSLPVFTALSFLVALTVLSTQLLLPLVGDIAPPSRRAFCLSVCASGITLGIVLGRVGAGAMASSLTWRGVYWFSLGTQGLSLGLLWWFMPDYPVACEGLSYVAALKSVPMLMWRHPAVGQMCLVFCLLAATNANFWTTLTFLLVGEPYGFGPARIGLFGLFPLFGAAVTPVVTSVAGRRVHSLVLVRMAVVLACVGMAVGTFTGTRSVVGPMVQATLHDAGFTLLQVAGRDVAFAVDVQARGRINTALTVSIFVGNLIGTALGGTLFTNKGWVSNGAVMLGIAIAGLGVGISRGPRIDGWVGWKGSWKLSDEGTG</sequence>
<dbReference type="InterPro" id="IPR020846">
    <property type="entry name" value="MFS_dom"/>
</dbReference>
<feature type="transmembrane region" description="Helical" evidence="3">
    <location>
        <begin position="193"/>
        <end position="214"/>
    </location>
</feature>
<keyword evidence="3" id="KW-0472">Membrane</keyword>
<feature type="compositionally biased region" description="Low complexity" evidence="2">
    <location>
        <begin position="56"/>
        <end position="68"/>
    </location>
</feature>
<evidence type="ECO:0000313" key="6">
    <source>
        <dbReference type="Proteomes" id="UP000799538"/>
    </source>
</evidence>
<evidence type="ECO:0000259" key="4">
    <source>
        <dbReference type="PROSITE" id="PS50850"/>
    </source>
</evidence>
<dbReference type="GO" id="GO:0022857">
    <property type="term" value="F:transmembrane transporter activity"/>
    <property type="evidence" value="ECO:0007669"/>
    <property type="project" value="InterPro"/>
</dbReference>
<feature type="transmembrane region" description="Helical" evidence="3">
    <location>
        <begin position="372"/>
        <end position="391"/>
    </location>
</feature>
<evidence type="ECO:0000256" key="2">
    <source>
        <dbReference type="SAM" id="MobiDB-lite"/>
    </source>
</evidence>
<keyword evidence="3" id="KW-0812">Transmembrane</keyword>
<reference evidence="6" key="1">
    <citation type="journal article" date="2020" name="Stud. Mycol.">
        <title>101 Dothideomycetes genomes: A test case for predicting lifestyles and emergence of pathogens.</title>
        <authorList>
            <person name="Haridas S."/>
            <person name="Albert R."/>
            <person name="Binder M."/>
            <person name="Bloem J."/>
            <person name="LaButti K."/>
            <person name="Salamov A."/>
            <person name="Andreopoulos B."/>
            <person name="Baker S."/>
            <person name="Barry K."/>
            <person name="Bills G."/>
            <person name="Bluhm B."/>
            <person name="Cannon C."/>
            <person name="Castanera R."/>
            <person name="Culley D."/>
            <person name="Daum C."/>
            <person name="Ezra D."/>
            <person name="Gonzalez J."/>
            <person name="Henrissat B."/>
            <person name="Kuo A."/>
            <person name="Liang C."/>
            <person name="Lipzen A."/>
            <person name="Lutzoni F."/>
            <person name="Magnuson J."/>
            <person name="Mondo S."/>
            <person name="Nolan M."/>
            <person name="Ohm R."/>
            <person name="Pangilinan J."/>
            <person name="Park H.-J."/>
            <person name="Ramirez L."/>
            <person name="Alfaro M."/>
            <person name="Sun H."/>
            <person name="Tritt A."/>
            <person name="Yoshinaga Y."/>
            <person name="Zwiers L.-H."/>
            <person name="Turgeon B."/>
            <person name="Goodwin S."/>
            <person name="Spatafora J."/>
            <person name="Crous P."/>
            <person name="Grigoriev I."/>
        </authorList>
    </citation>
    <scope>NUCLEOTIDE SEQUENCE [LARGE SCALE GENOMIC DNA]</scope>
    <source>
        <strain evidence="6">CECT 20119</strain>
    </source>
</reference>
<dbReference type="AlphaFoldDB" id="A0A6A6GR92"/>
<dbReference type="PANTHER" id="PTHR42910:SF1">
    <property type="entry name" value="MAJOR FACILITATOR SUPERFAMILY (MFS) PROFILE DOMAIN-CONTAINING PROTEIN"/>
    <property type="match status" value="1"/>
</dbReference>
<dbReference type="PROSITE" id="PS50850">
    <property type="entry name" value="MFS"/>
    <property type="match status" value="1"/>
</dbReference>
<accession>A0A6A6GR92</accession>
<feature type="transmembrane region" description="Helical" evidence="3">
    <location>
        <begin position="100"/>
        <end position="120"/>
    </location>
</feature>
<feature type="transmembrane region" description="Helical" evidence="3">
    <location>
        <begin position="460"/>
        <end position="479"/>
    </location>
</feature>
<feature type="transmembrane region" description="Helical" evidence="3">
    <location>
        <begin position="226"/>
        <end position="246"/>
    </location>
</feature>
<feature type="transmembrane region" description="Helical" evidence="3">
    <location>
        <begin position="343"/>
        <end position="365"/>
    </location>
</feature>
<dbReference type="Gene3D" id="1.20.1250.20">
    <property type="entry name" value="MFS general substrate transporter like domains"/>
    <property type="match status" value="1"/>
</dbReference>
<feature type="transmembrane region" description="Helical" evidence="3">
    <location>
        <begin position="258"/>
        <end position="277"/>
    </location>
</feature>
<dbReference type="Pfam" id="PF07690">
    <property type="entry name" value="MFS_1"/>
    <property type="match status" value="1"/>
</dbReference>
<name>A0A6A6GR92_9PEZI</name>
<dbReference type="OrthoDB" id="2105912at2759"/>
<dbReference type="EMBL" id="ML992501">
    <property type="protein sequence ID" value="KAF2228255.1"/>
    <property type="molecule type" value="Genomic_DNA"/>
</dbReference>
<dbReference type="SUPFAM" id="SSF103473">
    <property type="entry name" value="MFS general substrate transporter"/>
    <property type="match status" value="1"/>
</dbReference>
<evidence type="ECO:0000256" key="3">
    <source>
        <dbReference type="SAM" id="Phobius"/>
    </source>
</evidence>
<dbReference type="InterPro" id="IPR036259">
    <property type="entry name" value="MFS_trans_sf"/>
</dbReference>
<dbReference type="GO" id="GO:0016020">
    <property type="term" value="C:membrane"/>
    <property type="evidence" value="ECO:0007669"/>
    <property type="project" value="UniProtKB-SubCell"/>
</dbReference>
<protein>
    <submittedName>
        <fullName evidence="5">Major facilitator superfamily domain-containing protein</fullName>
    </submittedName>
</protein>
<dbReference type="Proteomes" id="UP000799538">
    <property type="component" value="Unassembled WGS sequence"/>
</dbReference>
<feature type="transmembrane region" description="Helical" evidence="3">
    <location>
        <begin position="310"/>
        <end position="331"/>
    </location>
</feature>
<comment type="subcellular location">
    <subcellularLocation>
        <location evidence="1">Membrane</location>
        <topology evidence="1">Multi-pass membrane protein</topology>
    </subcellularLocation>
</comment>
<evidence type="ECO:0000313" key="5">
    <source>
        <dbReference type="EMBL" id="KAF2228255.1"/>
    </source>
</evidence>
<evidence type="ECO:0000256" key="1">
    <source>
        <dbReference type="ARBA" id="ARBA00004141"/>
    </source>
</evidence>
<feature type="region of interest" description="Disordered" evidence="2">
    <location>
        <begin position="45"/>
        <end position="69"/>
    </location>
</feature>
<dbReference type="PANTHER" id="PTHR42910">
    <property type="entry name" value="TRANSPORTER SCO4007-RELATED"/>
    <property type="match status" value="1"/>
</dbReference>
<dbReference type="InterPro" id="IPR011701">
    <property type="entry name" value="MFS"/>
</dbReference>
<organism evidence="5 6">
    <name type="scientific">Elsinoe ampelina</name>
    <dbReference type="NCBI Taxonomy" id="302913"/>
    <lineage>
        <taxon>Eukaryota</taxon>
        <taxon>Fungi</taxon>
        <taxon>Dikarya</taxon>
        <taxon>Ascomycota</taxon>
        <taxon>Pezizomycotina</taxon>
        <taxon>Dothideomycetes</taxon>
        <taxon>Dothideomycetidae</taxon>
        <taxon>Myriangiales</taxon>
        <taxon>Elsinoaceae</taxon>
        <taxon>Elsinoe</taxon>
    </lineage>
</organism>
<gene>
    <name evidence="5" type="ORF">BDZ85DRAFT_187970</name>
</gene>
<feature type="transmembrane region" description="Helical" evidence="3">
    <location>
        <begin position="170"/>
        <end position="187"/>
    </location>
</feature>